<evidence type="ECO:0000259" key="2">
    <source>
        <dbReference type="Pfam" id="PF01425"/>
    </source>
</evidence>
<reference evidence="3 4" key="1">
    <citation type="journal article" date="2021" name="Elife">
        <title>Chloroplast acquisition without the gene transfer in kleptoplastic sea slugs, Plakobranchus ocellatus.</title>
        <authorList>
            <person name="Maeda T."/>
            <person name="Takahashi S."/>
            <person name="Yoshida T."/>
            <person name="Shimamura S."/>
            <person name="Takaki Y."/>
            <person name="Nagai Y."/>
            <person name="Toyoda A."/>
            <person name="Suzuki Y."/>
            <person name="Arimoto A."/>
            <person name="Ishii H."/>
            <person name="Satoh N."/>
            <person name="Nishiyama T."/>
            <person name="Hasebe M."/>
            <person name="Maruyama T."/>
            <person name="Minagawa J."/>
            <person name="Obokata J."/>
            <person name="Shigenobu S."/>
        </authorList>
    </citation>
    <scope>NUCLEOTIDE SEQUENCE [LARGE SCALE GENOMIC DNA]</scope>
</reference>
<feature type="domain" description="Amidase" evidence="2">
    <location>
        <begin position="100"/>
        <end position="499"/>
    </location>
</feature>
<dbReference type="InterPro" id="IPR036928">
    <property type="entry name" value="AS_sf"/>
</dbReference>
<evidence type="ECO:0000256" key="1">
    <source>
        <dbReference type="SAM" id="Phobius"/>
    </source>
</evidence>
<gene>
    <name evidence="3" type="ORF">PoB_003043000</name>
</gene>
<keyword evidence="1" id="KW-1133">Transmembrane helix</keyword>
<comment type="caution">
    <text evidence="3">The sequence shown here is derived from an EMBL/GenBank/DDBJ whole genome shotgun (WGS) entry which is preliminary data.</text>
</comment>
<protein>
    <submittedName>
        <fullName evidence="3">Fatty-acid amide hydrolase 1</fullName>
    </submittedName>
</protein>
<keyword evidence="1" id="KW-0472">Membrane</keyword>
<dbReference type="AlphaFoldDB" id="A0AAV4A6Y4"/>
<evidence type="ECO:0000313" key="3">
    <source>
        <dbReference type="EMBL" id="GFO03925.1"/>
    </source>
</evidence>
<keyword evidence="3" id="KW-0378">Hydrolase</keyword>
<dbReference type="PANTHER" id="PTHR45847">
    <property type="entry name" value="FATTY ACID AMIDE HYDROLASE"/>
    <property type="match status" value="1"/>
</dbReference>
<feature type="transmembrane region" description="Helical" evidence="1">
    <location>
        <begin position="20"/>
        <end position="41"/>
    </location>
</feature>
<dbReference type="Gene3D" id="3.90.1300.10">
    <property type="entry name" value="Amidase signature (AS) domain"/>
    <property type="match status" value="1"/>
</dbReference>
<keyword evidence="1" id="KW-0812">Transmembrane</keyword>
<dbReference type="InterPro" id="IPR052096">
    <property type="entry name" value="Endocannabinoid_amidase"/>
</dbReference>
<organism evidence="3 4">
    <name type="scientific">Plakobranchus ocellatus</name>
    <dbReference type="NCBI Taxonomy" id="259542"/>
    <lineage>
        <taxon>Eukaryota</taxon>
        <taxon>Metazoa</taxon>
        <taxon>Spiralia</taxon>
        <taxon>Lophotrochozoa</taxon>
        <taxon>Mollusca</taxon>
        <taxon>Gastropoda</taxon>
        <taxon>Heterobranchia</taxon>
        <taxon>Euthyneura</taxon>
        <taxon>Panpulmonata</taxon>
        <taxon>Sacoglossa</taxon>
        <taxon>Placobranchoidea</taxon>
        <taxon>Plakobranchidae</taxon>
        <taxon>Plakobranchus</taxon>
    </lineage>
</organism>
<keyword evidence="4" id="KW-1185">Reference proteome</keyword>
<dbReference type="GO" id="GO:0009062">
    <property type="term" value="P:fatty acid catabolic process"/>
    <property type="evidence" value="ECO:0007669"/>
    <property type="project" value="TreeGrafter"/>
</dbReference>
<name>A0AAV4A6Y4_9GAST</name>
<sequence length="542" mass="60242">MAEKTDIYQYFIDYFDEHPHSGLGLACLVVVAIGTILSKRWRQKKRAQKRRKKRQKEAKARTKLVHDKVAHIYDADDIVQKPILELTDDLTSGQLTPIKVLNAFQNKALAVTNEINCVIEPITEAEEWANALEASATPKGLLYGIPISLKENVAIEGYDSTLGTEVMIGDVSHQDSVIVKVLKNQGAIPFMRTNVPQTLLSIGSDNPIYGNTLHPHDPDRGPGGSSTGEGVLIGGGGSVIGIGTDVGGTLRVPAEFCGAFCLSPTRGRVSCDGLKSLVDGNPSVRQTFGPMARDFDSLVLASRALLCPLMYDLDPTLAYMPFDDKQYEQTSPLRIGYFTSTGTIQCQPPNVRAVMEAKAALEVMGHKVIPFDFPAIMGEPFDGEKYFLHLVLADRLRNVKDKLKHDRVIKHLDWSILFSRVPKWLLKLIKFIVKRVEEHSGSVLGALAGFGSIQDYFKRLEEVQVYKDKFLDTWRSLDLDAAICPVFPSPAVTLDTVTAATREGFFIRHLSKDTQNWLNSMSEYDIDLSYSTCDLEQQPQYY</sequence>
<evidence type="ECO:0000313" key="4">
    <source>
        <dbReference type="Proteomes" id="UP000735302"/>
    </source>
</evidence>
<dbReference type="Pfam" id="PF01425">
    <property type="entry name" value="Amidase"/>
    <property type="match status" value="1"/>
</dbReference>
<accession>A0AAV4A6Y4</accession>
<dbReference type="SUPFAM" id="SSF75304">
    <property type="entry name" value="Amidase signature (AS) enzymes"/>
    <property type="match status" value="1"/>
</dbReference>
<dbReference type="GO" id="GO:0004040">
    <property type="term" value="F:amidase activity"/>
    <property type="evidence" value="ECO:0007669"/>
    <property type="project" value="TreeGrafter"/>
</dbReference>
<dbReference type="GO" id="GO:0017064">
    <property type="term" value="F:fatty acid amide hydrolase activity"/>
    <property type="evidence" value="ECO:0007669"/>
    <property type="project" value="TreeGrafter"/>
</dbReference>
<dbReference type="InterPro" id="IPR023631">
    <property type="entry name" value="Amidase_dom"/>
</dbReference>
<proteinExistence type="predicted"/>
<dbReference type="Proteomes" id="UP000735302">
    <property type="component" value="Unassembled WGS sequence"/>
</dbReference>
<dbReference type="PIRSF" id="PIRSF001221">
    <property type="entry name" value="Amidase_fungi"/>
    <property type="match status" value="1"/>
</dbReference>
<dbReference type="PANTHER" id="PTHR45847:SF6">
    <property type="entry name" value="FATTY ACID AMIDE HYDROLASE"/>
    <property type="match status" value="1"/>
</dbReference>
<dbReference type="EMBL" id="BLXT01003733">
    <property type="protein sequence ID" value="GFO03925.1"/>
    <property type="molecule type" value="Genomic_DNA"/>
</dbReference>